<dbReference type="EMBL" id="REGN01008036">
    <property type="protein sequence ID" value="RNA04580.1"/>
    <property type="molecule type" value="Genomic_DNA"/>
</dbReference>
<keyword evidence="1" id="KW-0472">Membrane</keyword>
<feature type="transmembrane region" description="Helical" evidence="1">
    <location>
        <begin position="128"/>
        <end position="150"/>
    </location>
</feature>
<keyword evidence="1" id="KW-1133">Transmembrane helix</keyword>
<evidence type="ECO:0000256" key="1">
    <source>
        <dbReference type="SAM" id="Phobius"/>
    </source>
</evidence>
<protein>
    <submittedName>
        <fullName evidence="2">Uncharacterized protein</fullName>
    </submittedName>
</protein>
<gene>
    <name evidence="2" type="ORF">BpHYR1_017648</name>
</gene>
<evidence type="ECO:0000313" key="3">
    <source>
        <dbReference type="Proteomes" id="UP000276133"/>
    </source>
</evidence>
<evidence type="ECO:0000313" key="2">
    <source>
        <dbReference type="EMBL" id="RNA04580.1"/>
    </source>
</evidence>
<reference evidence="2 3" key="1">
    <citation type="journal article" date="2018" name="Sci. Rep.">
        <title>Genomic signatures of local adaptation to the degree of environmental predictability in rotifers.</title>
        <authorList>
            <person name="Franch-Gras L."/>
            <person name="Hahn C."/>
            <person name="Garcia-Roger E.M."/>
            <person name="Carmona M.J."/>
            <person name="Serra M."/>
            <person name="Gomez A."/>
        </authorList>
    </citation>
    <scope>NUCLEOTIDE SEQUENCE [LARGE SCALE GENOMIC DNA]</scope>
    <source>
        <strain evidence="2">HYR1</strain>
    </source>
</reference>
<sequence>MDYLFHLQLLEFTVFKSKLFNGINQNFENHIILSSTSNPITNVGEIDKELESIIQTINSSIEYSTETITFKSKPINAKPIPQLLHNQFLISTMKKTFNTIRFLLSTKNNIQKKKTFNTKNCWKLENHFPAFFALPLLAINFCVECIYFIFNFCVEKKSFCAERFEIVLNDEKIANAFGENLEKIFNCEVKIMHSESTVNLPRDLPSRYHETH</sequence>
<keyword evidence="1" id="KW-0812">Transmembrane</keyword>
<accession>A0A3M7PZN7</accession>
<proteinExistence type="predicted"/>
<name>A0A3M7PZN7_BRAPC</name>
<comment type="caution">
    <text evidence="2">The sequence shown here is derived from an EMBL/GenBank/DDBJ whole genome shotgun (WGS) entry which is preliminary data.</text>
</comment>
<organism evidence="2 3">
    <name type="scientific">Brachionus plicatilis</name>
    <name type="common">Marine rotifer</name>
    <name type="synonym">Brachionus muelleri</name>
    <dbReference type="NCBI Taxonomy" id="10195"/>
    <lineage>
        <taxon>Eukaryota</taxon>
        <taxon>Metazoa</taxon>
        <taxon>Spiralia</taxon>
        <taxon>Gnathifera</taxon>
        <taxon>Rotifera</taxon>
        <taxon>Eurotatoria</taxon>
        <taxon>Monogononta</taxon>
        <taxon>Pseudotrocha</taxon>
        <taxon>Ploima</taxon>
        <taxon>Brachionidae</taxon>
        <taxon>Brachionus</taxon>
    </lineage>
</organism>
<dbReference type="Proteomes" id="UP000276133">
    <property type="component" value="Unassembled WGS sequence"/>
</dbReference>
<keyword evidence="3" id="KW-1185">Reference proteome</keyword>
<dbReference type="AlphaFoldDB" id="A0A3M7PZN7"/>